<dbReference type="EMBL" id="FTNP01000003">
    <property type="protein sequence ID" value="SIR78282.1"/>
    <property type="molecule type" value="Genomic_DNA"/>
</dbReference>
<dbReference type="STRING" id="588898.BB347_05515"/>
<dbReference type="EMBL" id="CP019327">
    <property type="protein sequence ID" value="APX96121.1"/>
    <property type="molecule type" value="Genomic_DNA"/>
</dbReference>
<dbReference type="OrthoDB" id="202478at2157"/>
<reference evidence="3 4" key="2">
    <citation type="submission" date="2017-01" db="EMBL/GenBank/DDBJ databases">
        <authorList>
            <person name="Mah S.A."/>
            <person name="Swanson W.J."/>
            <person name="Moy G.W."/>
            <person name="Vacquier V.D."/>
        </authorList>
    </citation>
    <scope>NUCLEOTIDE SEQUENCE [LARGE SCALE GENOMIC DNA]</scope>
    <source>
        <strain evidence="3 4">CGMCC 1.8909</strain>
    </source>
</reference>
<dbReference type="Proteomes" id="UP000185687">
    <property type="component" value="Unassembled WGS sequence"/>
</dbReference>
<reference evidence="2 5" key="1">
    <citation type="submission" date="2017-01" db="EMBL/GenBank/DDBJ databases">
        <title>Complete genome sequence of Haloterrigena daqingensis type strain (JX313T).</title>
        <authorList>
            <person name="Shuang W."/>
        </authorList>
    </citation>
    <scope>NUCLEOTIDE SEQUENCE [LARGE SCALE GENOMIC DNA]</scope>
    <source>
        <strain evidence="2 5">JX313</strain>
    </source>
</reference>
<dbReference type="Pfam" id="PF00582">
    <property type="entry name" value="Usp"/>
    <property type="match status" value="1"/>
</dbReference>
<dbReference type="Proteomes" id="UP000187321">
    <property type="component" value="Chromosome"/>
</dbReference>
<dbReference type="GeneID" id="30955380"/>
<dbReference type="Gene3D" id="3.40.50.620">
    <property type="entry name" value="HUPs"/>
    <property type="match status" value="1"/>
</dbReference>
<evidence type="ECO:0000313" key="5">
    <source>
        <dbReference type="Proteomes" id="UP000187321"/>
    </source>
</evidence>
<accession>A0A1N7DQX3</accession>
<evidence type="ECO:0000313" key="2">
    <source>
        <dbReference type="EMBL" id="APX96121.1"/>
    </source>
</evidence>
<sequence>MTSELLRKTVVPVANETDATTTCNELESVIEEHANVVTVVHVIEKTAGYMDKAPLEARQEQAERIFSIVEERFADGPRIRRELRYGTDVVDEILAAAADVDATAIGFVTRPRSRLRRLLFRSDAYRLITESERPLVVFSRRESDDDPKHT</sequence>
<dbReference type="AlphaFoldDB" id="A0A1N7DQX3"/>
<evidence type="ECO:0000313" key="4">
    <source>
        <dbReference type="Proteomes" id="UP000185687"/>
    </source>
</evidence>
<dbReference type="RefSeq" id="WP_076581860.1">
    <property type="nucleotide sequence ID" value="NZ_CP019327.1"/>
</dbReference>
<feature type="domain" description="UspA" evidence="1">
    <location>
        <begin position="7"/>
        <end position="138"/>
    </location>
</feature>
<dbReference type="KEGG" id="hda:BB347_05515"/>
<evidence type="ECO:0000259" key="1">
    <source>
        <dbReference type="Pfam" id="PF00582"/>
    </source>
</evidence>
<gene>
    <name evidence="2" type="ORF">BB347_05515</name>
    <name evidence="3" type="ORF">SAMN05421809_2185</name>
</gene>
<dbReference type="InterPro" id="IPR006016">
    <property type="entry name" value="UspA"/>
</dbReference>
<organism evidence="3 4">
    <name type="scientific">Natronorubrum daqingense</name>
    <dbReference type="NCBI Taxonomy" id="588898"/>
    <lineage>
        <taxon>Archaea</taxon>
        <taxon>Methanobacteriati</taxon>
        <taxon>Methanobacteriota</taxon>
        <taxon>Stenosarchaea group</taxon>
        <taxon>Halobacteria</taxon>
        <taxon>Halobacteriales</taxon>
        <taxon>Natrialbaceae</taxon>
        <taxon>Natronorubrum</taxon>
    </lineage>
</organism>
<keyword evidence="4" id="KW-1185">Reference proteome</keyword>
<evidence type="ECO:0000313" key="3">
    <source>
        <dbReference type="EMBL" id="SIR78282.1"/>
    </source>
</evidence>
<protein>
    <submittedName>
        <fullName evidence="2">Universal stress protein UspA</fullName>
    </submittedName>
    <submittedName>
        <fullName evidence="3">Universal stress protein family protein</fullName>
    </submittedName>
</protein>
<proteinExistence type="predicted"/>
<dbReference type="InterPro" id="IPR014729">
    <property type="entry name" value="Rossmann-like_a/b/a_fold"/>
</dbReference>
<name>A0A1N7DQX3_9EURY</name>
<dbReference type="SUPFAM" id="SSF52402">
    <property type="entry name" value="Adenine nucleotide alpha hydrolases-like"/>
    <property type="match status" value="1"/>
</dbReference>